<sequence length="74" mass="8309">MLIRDTFEHERDGTMFIAKCVAGLLNRISDGRGWRGVYGRGSAPLELSLTRQNVITEAASSRSYRVRRGVTQPQ</sequence>
<evidence type="ECO:0000313" key="1">
    <source>
        <dbReference type="EMBL" id="GBP23423.1"/>
    </source>
</evidence>
<keyword evidence="2" id="KW-1185">Reference proteome</keyword>
<reference evidence="1 2" key="1">
    <citation type="journal article" date="2019" name="Commun. Biol.">
        <title>The bagworm genome reveals a unique fibroin gene that provides high tensile strength.</title>
        <authorList>
            <person name="Kono N."/>
            <person name="Nakamura H."/>
            <person name="Ohtoshi R."/>
            <person name="Tomita M."/>
            <person name="Numata K."/>
            <person name="Arakawa K."/>
        </authorList>
    </citation>
    <scope>NUCLEOTIDE SEQUENCE [LARGE SCALE GENOMIC DNA]</scope>
</reference>
<protein>
    <submittedName>
        <fullName evidence="1">Uncharacterized protein</fullName>
    </submittedName>
</protein>
<gene>
    <name evidence="1" type="ORF">EVAR_22282_1</name>
</gene>
<name>A0A4C1UAG3_EUMVA</name>
<comment type="caution">
    <text evidence="1">The sequence shown here is derived from an EMBL/GenBank/DDBJ whole genome shotgun (WGS) entry which is preliminary data.</text>
</comment>
<evidence type="ECO:0000313" key="2">
    <source>
        <dbReference type="Proteomes" id="UP000299102"/>
    </source>
</evidence>
<dbReference type="EMBL" id="BGZK01000150">
    <property type="protein sequence ID" value="GBP23423.1"/>
    <property type="molecule type" value="Genomic_DNA"/>
</dbReference>
<dbReference type="Proteomes" id="UP000299102">
    <property type="component" value="Unassembled WGS sequence"/>
</dbReference>
<organism evidence="1 2">
    <name type="scientific">Eumeta variegata</name>
    <name type="common">Bagworm moth</name>
    <name type="synonym">Eumeta japonica</name>
    <dbReference type="NCBI Taxonomy" id="151549"/>
    <lineage>
        <taxon>Eukaryota</taxon>
        <taxon>Metazoa</taxon>
        <taxon>Ecdysozoa</taxon>
        <taxon>Arthropoda</taxon>
        <taxon>Hexapoda</taxon>
        <taxon>Insecta</taxon>
        <taxon>Pterygota</taxon>
        <taxon>Neoptera</taxon>
        <taxon>Endopterygota</taxon>
        <taxon>Lepidoptera</taxon>
        <taxon>Glossata</taxon>
        <taxon>Ditrysia</taxon>
        <taxon>Tineoidea</taxon>
        <taxon>Psychidae</taxon>
        <taxon>Oiketicinae</taxon>
        <taxon>Eumeta</taxon>
    </lineage>
</organism>
<dbReference type="AlphaFoldDB" id="A0A4C1UAG3"/>
<accession>A0A4C1UAG3</accession>
<proteinExistence type="predicted"/>